<dbReference type="PIRSF" id="PIRSF036289">
    <property type="entry name" value="Glycosyl_hydrolase_malt_phosph"/>
    <property type="match status" value="1"/>
</dbReference>
<dbReference type="InterPro" id="IPR037018">
    <property type="entry name" value="GH65_N"/>
</dbReference>
<evidence type="ECO:0000256" key="3">
    <source>
        <dbReference type="PIRSR" id="PIRSR036289-51"/>
    </source>
</evidence>
<dbReference type="Pfam" id="PF03633">
    <property type="entry name" value="Glyco_hydro_65C"/>
    <property type="match status" value="1"/>
</dbReference>
<name>A0A5C1Q9U5_9SPIO</name>
<keyword evidence="4" id="KW-0472">Membrane</keyword>
<proteinExistence type="inferred from homology"/>
<evidence type="ECO:0000259" key="5">
    <source>
        <dbReference type="Pfam" id="PF03632"/>
    </source>
</evidence>
<reference evidence="8 9" key="2">
    <citation type="submission" date="2019-09" db="EMBL/GenBank/DDBJ databases">
        <title>Complete Genome Sequence and Methylome Analysis of free living Spirochaetas.</title>
        <authorList>
            <person name="Leshcheva N."/>
            <person name="Mikheeva N."/>
        </authorList>
    </citation>
    <scope>NUCLEOTIDE SEQUENCE [LARGE SCALE GENOMIC DNA]</scope>
    <source>
        <strain evidence="8 9">P</strain>
    </source>
</reference>
<protein>
    <submittedName>
        <fullName evidence="8">Glycoside hydrolase family 65 protein</fullName>
    </submittedName>
</protein>
<sequence>MDEEWVIRQNNFEDIEDLKKNETLFTLGNGFLGIRGDLIQEEKSFQKGTYINGFYEKGPIKYGENAYGYAQNWQTMISLPEGKEIDFVINNEKLFNPKGRFIESCRILNMRESYTKWSFKWEDSKSNIISGSLLTIVPFDYRGTVLYRWDFEFANSNNQVKINSKITYNRPKTETTKDPRISAHFDHNSISVDKSESDNSSKILNIVTSGSSLILSSIMDHQVSGGEYKVQNSELDEGLSSFIDISAGSRLSITKIITYDYDIEENRNLLSKRLISQQSKALKDGFESIILNQRSFMESFWSRSDIKLDGNIDIQRSIRFNLFQLLQSTGRDGKRSIAAKGLSGPGYEGHYFWDAETYVLPFFIYTNPEIAKSMLLYRISIMDKARERADILGHKGILFPWRTINGEESSAYFPAGTAQYHINADIALGLSKYLEITGDLTILDQGGCELLSGTANFWCSLGDTIEGKGFCFNGVTGPDEYTALVDNNFYTNIMAKKNLEMAAYWLNGRHDTEEVNLWIKRAGEIYLPKNIDITPQDDSFLGKEKWDFKNTSDDKYPLLLNFHPLNIYRKQVLKQADTVMAQFLFRDFFPPGLLKRNFDYYEEVTTRDSSLSACAQGINANWLGYEDLAWEYFLETVHTDLKDLHQNVFHGLHTASMGGSYLIILFGFLGLDTRDGNLMFRPRLPRYINNLELNVSIMGGELNIKIKDDKISYTPIDGDIEIFHFSNLILLSKNETKTMSLYPRVKLHIKLDSTQDRLNMEESIFDDINKHDLLPEEVMIISSGDNIIKYLNYFSQPDLKTNDDLENLYRDSWRKNREFIGFRPKIK</sequence>
<accession>A0A5C1Q9U5</accession>
<dbReference type="GO" id="GO:0016757">
    <property type="term" value="F:glycosyltransferase activity"/>
    <property type="evidence" value="ECO:0007669"/>
    <property type="project" value="UniProtKB-ARBA"/>
</dbReference>
<evidence type="ECO:0000313" key="9">
    <source>
        <dbReference type="Proteomes" id="UP000323824"/>
    </source>
</evidence>
<feature type="transmembrane region" description="Helical" evidence="4">
    <location>
        <begin position="648"/>
        <end position="671"/>
    </location>
</feature>
<dbReference type="Pfam" id="PF03632">
    <property type="entry name" value="Glyco_hydro_65m"/>
    <property type="match status" value="1"/>
</dbReference>
<dbReference type="GO" id="GO:0004553">
    <property type="term" value="F:hydrolase activity, hydrolyzing O-glycosyl compounds"/>
    <property type="evidence" value="ECO:0007669"/>
    <property type="project" value="TreeGrafter"/>
</dbReference>
<keyword evidence="4" id="KW-1133">Transmembrane helix</keyword>
<keyword evidence="9" id="KW-1185">Reference proteome</keyword>
<feature type="binding site" evidence="3">
    <location>
        <begin position="574"/>
        <end position="575"/>
    </location>
    <ligand>
        <name>substrate</name>
    </ligand>
</feature>
<reference evidence="8 9" key="1">
    <citation type="submission" date="2019-02" db="EMBL/GenBank/DDBJ databases">
        <authorList>
            <person name="Fomenkov A."/>
            <person name="Dubinina G."/>
            <person name="Grabovich M."/>
            <person name="Vincze T."/>
            <person name="Roberts R.J."/>
        </authorList>
    </citation>
    <scope>NUCLEOTIDE SEQUENCE [LARGE SCALE GENOMIC DNA]</scope>
    <source>
        <strain evidence="8 9">P</strain>
    </source>
</reference>
<organism evidence="8 9">
    <name type="scientific">Thiospirochaeta perfilievii</name>
    <dbReference type="NCBI Taxonomy" id="252967"/>
    <lineage>
        <taxon>Bacteria</taxon>
        <taxon>Pseudomonadati</taxon>
        <taxon>Spirochaetota</taxon>
        <taxon>Spirochaetia</taxon>
        <taxon>Spirochaetales</taxon>
        <taxon>Spirochaetaceae</taxon>
        <taxon>Thiospirochaeta</taxon>
    </lineage>
</organism>
<dbReference type="InterPro" id="IPR005196">
    <property type="entry name" value="Glyco_hydro_65_N"/>
</dbReference>
<evidence type="ECO:0000259" key="7">
    <source>
        <dbReference type="Pfam" id="PF03636"/>
    </source>
</evidence>
<evidence type="ECO:0000256" key="1">
    <source>
        <dbReference type="ARBA" id="ARBA00006768"/>
    </source>
</evidence>
<feature type="active site" description="Proton donor" evidence="2">
    <location>
        <position position="480"/>
    </location>
</feature>
<dbReference type="GO" id="GO:0030246">
    <property type="term" value="F:carbohydrate binding"/>
    <property type="evidence" value="ECO:0007669"/>
    <property type="project" value="InterPro"/>
</dbReference>
<dbReference type="EMBL" id="CP035807">
    <property type="protein sequence ID" value="QEN03679.1"/>
    <property type="molecule type" value="Genomic_DNA"/>
</dbReference>
<dbReference type="InterPro" id="IPR012341">
    <property type="entry name" value="6hp_glycosidase-like_sf"/>
</dbReference>
<dbReference type="SUPFAM" id="SSF48208">
    <property type="entry name" value="Six-hairpin glycosidases"/>
    <property type="match status" value="1"/>
</dbReference>
<dbReference type="InterPro" id="IPR017045">
    <property type="entry name" value="Malt_Pase/Glycosyl_Hdrlase"/>
</dbReference>
<dbReference type="InterPro" id="IPR005194">
    <property type="entry name" value="Glyco_hydro_65_C"/>
</dbReference>
<dbReference type="Gene3D" id="2.70.98.40">
    <property type="entry name" value="Glycoside hydrolase, family 65, N-terminal domain"/>
    <property type="match status" value="1"/>
</dbReference>
<dbReference type="Gene3D" id="1.50.10.10">
    <property type="match status" value="1"/>
</dbReference>
<evidence type="ECO:0000256" key="2">
    <source>
        <dbReference type="PIRSR" id="PIRSR036289-50"/>
    </source>
</evidence>
<dbReference type="Pfam" id="PF03636">
    <property type="entry name" value="Glyco_hydro_65N"/>
    <property type="match status" value="1"/>
</dbReference>
<feature type="domain" description="Glycoside hydrolase family 65 central catalytic" evidence="5">
    <location>
        <begin position="319"/>
        <end position="661"/>
    </location>
</feature>
<comment type="similarity">
    <text evidence="1">Belongs to the glycosyl hydrolase 65 family.</text>
</comment>
<evidence type="ECO:0000259" key="6">
    <source>
        <dbReference type="Pfam" id="PF03633"/>
    </source>
</evidence>
<dbReference type="KEGG" id="sper:EW093_02840"/>
<gene>
    <name evidence="8" type="ORF">EW093_02840</name>
</gene>
<evidence type="ECO:0000313" key="8">
    <source>
        <dbReference type="EMBL" id="QEN03679.1"/>
    </source>
</evidence>
<dbReference type="InterPro" id="IPR008928">
    <property type="entry name" value="6-hairpin_glycosidase_sf"/>
</dbReference>
<dbReference type="InterPro" id="IPR005195">
    <property type="entry name" value="Glyco_hydro_65_M"/>
</dbReference>
<keyword evidence="4" id="KW-0812">Transmembrane</keyword>
<dbReference type="GO" id="GO:0005975">
    <property type="term" value="P:carbohydrate metabolic process"/>
    <property type="evidence" value="ECO:0007669"/>
    <property type="project" value="InterPro"/>
</dbReference>
<dbReference type="InterPro" id="IPR011013">
    <property type="entry name" value="Gal_mutarotase_sf_dom"/>
</dbReference>
<dbReference type="Gene3D" id="2.60.420.10">
    <property type="entry name" value="Maltose phosphorylase, domain 3"/>
    <property type="match status" value="1"/>
</dbReference>
<dbReference type="SUPFAM" id="SSF74650">
    <property type="entry name" value="Galactose mutarotase-like"/>
    <property type="match status" value="1"/>
</dbReference>
<dbReference type="RefSeq" id="WP_149566937.1">
    <property type="nucleotide sequence ID" value="NZ_CP035807.1"/>
</dbReference>
<evidence type="ECO:0000256" key="4">
    <source>
        <dbReference type="SAM" id="Phobius"/>
    </source>
</evidence>
<feature type="domain" description="Glycoside hydrolase family 65 C-terminal" evidence="6">
    <location>
        <begin position="671"/>
        <end position="725"/>
    </location>
</feature>
<dbReference type="AlphaFoldDB" id="A0A5C1Q9U5"/>
<feature type="binding site" evidence="3">
    <location>
        <begin position="353"/>
        <end position="354"/>
    </location>
    <ligand>
        <name>substrate</name>
    </ligand>
</feature>
<dbReference type="PANTHER" id="PTHR11051:SF13">
    <property type="entry name" value="GLYCOSYL TRANSFERASE"/>
    <property type="match status" value="1"/>
</dbReference>
<keyword evidence="8" id="KW-0378">Hydrolase</keyword>
<dbReference type="OrthoDB" id="9758855at2"/>
<feature type="domain" description="Glycoside hydrolase family 65 N-terminal" evidence="7">
    <location>
        <begin position="14"/>
        <end position="259"/>
    </location>
</feature>
<dbReference type="PANTHER" id="PTHR11051">
    <property type="entry name" value="GLYCOSYL HYDROLASE-RELATED"/>
    <property type="match status" value="1"/>
</dbReference>
<dbReference type="Proteomes" id="UP000323824">
    <property type="component" value="Chromosome"/>
</dbReference>